<dbReference type="Gene3D" id="3.40.190.10">
    <property type="entry name" value="Periplasmic binding protein-like II"/>
    <property type="match status" value="1"/>
</dbReference>
<reference evidence="1 2" key="1">
    <citation type="submission" date="2013-07" db="EMBL/GenBank/DDBJ databases">
        <title>Thalassospira permensis NBRC 106175 Genome Sequencing.</title>
        <authorList>
            <person name="Lai Q."/>
            <person name="Shao Z."/>
        </authorList>
    </citation>
    <scope>NUCLEOTIDE SEQUENCE [LARGE SCALE GENOMIC DNA]</scope>
    <source>
        <strain evidence="1 2">NBRC 106175</strain>
    </source>
</reference>
<proteinExistence type="predicted"/>
<sequence>MRFHYAWNFTGNNNKNKQSAGLSGTTPAGHLGQGALIQDRVIREETMTGLFKTLATAVGLAAMLAAPSLANAADLPSNVRLVIGSKSTGGDTYQNSAIIAEALSKKLDINVKVDAVGVSEAFKALDRDSRGTTLMMFHDGAYMGNLYGVRGYDNIFEKYNVGATVSINPGNAYLVAKDSPFKSMEDVFAAAAAGQRIRVAIQAGGVSEIGLSAMKNAAKIMYPGAEENIVAVNTGSQADKNQLLFDRQADVINGSVQANEQFTQLPQDDQKAMRFIWVTAREKTIKQANPEGMGNTTSEELLGYTTPNVSVTMDGTNDFTFDKEFFFLFNKDMDPAIVETIDNALAEIYAEGKIQETQKNSFFIPNFLPSKEASAYLEGKSETIRKIISSISTN</sequence>
<accession>A0ABR4TIJ9</accession>
<dbReference type="Proteomes" id="UP000027463">
    <property type="component" value="Unassembled WGS sequence"/>
</dbReference>
<comment type="caution">
    <text evidence="1">The sequence shown here is derived from an EMBL/GenBank/DDBJ whole genome shotgun (WGS) entry which is preliminary data.</text>
</comment>
<organism evidence="1 2">
    <name type="scientific">Thalassospira permensis NBRC 106175</name>
    <dbReference type="NCBI Taxonomy" id="1353532"/>
    <lineage>
        <taxon>Bacteria</taxon>
        <taxon>Pseudomonadati</taxon>
        <taxon>Pseudomonadota</taxon>
        <taxon>Alphaproteobacteria</taxon>
        <taxon>Rhodospirillales</taxon>
        <taxon>Thalassospiraceae</taxon>
        <taxon>Thalassospira</taxon>
    </lineage>
</organism>
<dbReference type="InterPro" id="IPR042100">
    <property type="entry name" value="Bug_dom1"/>
</dbReference>
<keyword evidence="2" id="KW-1185">Reference proteome</keyword>
<protein>
    <recommendedName>
        <fullName evidence="3">ABC transporter substrate-binding protein</fullName>
    </recommendedName>
</protein>
<evidence type="ECO:0000313" key="1">
    <source>
        <dbReference type="EMBL" id="KEO50357.1"/>
    </source>
</evidence>
<evidence type="ECO:0008006" key="3">
    <source>
        <dbReference type="Google" id="ProtNLM"/>
    </source>
</evidence>
<dbReference type="SUPFAM" id="SSF53850">
    <property type="entry name" value="Periplasmic binding protein-like II"/>
    <property type="match status" value="1"/>
</dbReference>
<gene>
    <name evidence="1" type="ORF">SMB34_10360</name>
</gene>
<evidence type="ECO:0000313" key="2">
    <source>
        <dbReference type="Proteomes" id="UP000027463"/>
    </source>
</evidence>
<dbReference type="EMBL" id="AUNC01000072">
    <property type="protein sequence ID" value="KEO50357.1"/>
    <property type="molecule type" value="Genomic_DNA"/>
</dbReference>
<name>A0ABR4TIJ9_9PROT</name>
<dbReference type="Gene3D" id="3.40.190.150">
    <property type="entry name" value="Bordetella uptake gene, domain 1"/>
    <property type="match status" value="1"/>
</dbReference>